<feature type="compositionally biased region" description="Low complexity" evidence="10">
    <location>
        <begin position="18"/>
        <end position="35"/>
    </location>
</feature>
<dbReference type="GO" id="GO:0005737">
    <property type="term" value="C:cytoplasm"/>
    <property type="evidence" value="ECO:0007669"/>
    <property type="project" value="UniProtKB-SubCell"/>
</dbReference>
<comment type="similarity">
    <text evidence="9">Belongs to the methyltransferase superfamily. METTL18 family.</text>
</comment>
<gene>
    <name evidence="11" type="ORF">BBA_05796</name>
</gene>
<dbReference type="HOGENOM" id="CLU_038704_1_0_1"/>
<dbReference type="GO" id="GO:0032259">
    <property type="term" value="P:methylation"/>
    <property type="evidence" value="ECO:0007669"/>
    <property type="project" value="UniProtKB-KW"/>
</dbReference>
<evidence type="ECO:0000256" key="6">
    <source>
        <dbReference type="ARBA" id="ARBA00022679"/>
    </source>
</evidence>
<organism evidence="11 12">
    <name type="scientific">Beauveria bassiana (strain ARSEF 2860)</name>
    <name type="common">White muscardine disease fungus</name>
    <name type="synonym">Tritirachium shiotae</name>
    <dbReference type="NCBI Taxonomy" id="655819"/>
    <lineage>
        <taxon>Eukaryota</taxon>
        <taxon>Fungi</taxon>
        <taxon>Dikarya</taxon>
        <taxon>Ascomycota</taxon>
        <taxon>Pezizomycotina</taxon>
        <taxon>Sordariomycetes</taxon>
        <taxon>Hypocreomycetidae</taxon>
        <taxon>Hypocreales</taxon>
        <taxon>Cordycipitaceae</taxon>
        <taxon>Beauveria</taxon>
    </lineage>
</organism>
<evidence type="ECO:0000256" key="4">
    <source>
        <dbReference type="ARBA" id="ARBA00022490"/>
    </source>
</evidence>
<keyword evidence="5" id="KW-0489">Methyltransferase</keyword>
<evidence type="ECO:0000256" key="10">
    <source>
        <dbReference type="SAM" id="MobiDB-lite"/>
    </source>
</evidence>
<keyword evidence="8" id="KW-0539">Nucleus</keyword>
<dbReference type="InterPro" id="IPR019410">
    <property type="entry name" value="Methyltransf_16"/>
</dbReference>
<keyword evidence="6" id="KW-0808">Transferase</keyword>
<protein>
    <recommendedName>
        <fullName evidence="3">protein-histidine N-methyltransferase</fullName>
        <ecNumber evidence="3">2.1.1.85</ecNumber>
    </recommendedName>
</protein>
<dbReference type="InParanoid" id="J4W514"/>
<keyword evidence="7" id="KW-0949">S-adenosyl-L-methionine</keyword>
<dbReference type="FunCoup" id="J4W514">
    <property type="interactions" value="1533"/>
</dbReference>
<evidence type="ECO:0000256" key="8">
    <source>
        <dbReference type="ARBA" id="ARBA00023242"/>
    </source>
</evidence>
<accession>J4W514</accession>
<dbReference type="EC" id="2.1.1.85" evidence="3"/>
<dbReference type="Proteomes" id="UP000002762">
    <property type="component" value="Unassembled WGS sequence"/>
</dbReference>
<sequence>MNFSFGFAGDDIDASNDAGTQQPAAPTITPAQAGAFPTAGKPQLTATRHDLSQMLAMMPSKIAYSLLDVTLDDGCVVQLPRRELWDVRVQLMAEEEEEKNAEHGVNADGSGLGTHDVKTGVYEGGFKSWESSVDLVKVLAAQGKVSAAEQLPMRIIELGCGTALPSISLFQWTIEAAMSSAAITRQPTSFIVADYNPTVLQLVTLPNFILAWALSCREHTPALINAFSLDDELELLPEVVAAFQSHLVANRIALTFISGAWSPRFIELVYNGIPNDATDSGAAAATLLLGAETIYSPFALQAFTEATFCILQREGAKYSTSRAVALVAAKKLYFGVGGSLDDFVDQARGRGGDVTILREETDGVRRGVVKCTLQVRAWPLKTINTRRGFAGKGCQIEDD</sequence>
<evidence type="ECO:0000256" key="5">
    <source>
        <dbReference type="ARBA" id="ARBA00022603"/>
    </source>
</evidence>
<keyword evidence="4" id="KW-0963">Cytoplasm</keyword>
<evidence type="ECO:0000256" key="1">
    <source>
        <dbReference type="ARBA" id="ARBA00004123"/>
    </source>
</evidence>
<feature type="region of interest" description="Disordered" evidence="10">
    <location>
        <begin position="12"/>
        <end position="42"/>
    </location>
</feature>
<dbReference type="GO" id="GO:0018064">
    <property type="term" value="F:protein-L-histidine N-tele-methyltransferase activity"/>
    <property type="evidence" value="ECO:0007669"/>
    <property type="project" value="UniProtKB-EC"/>
</dbReference>
<dbReference type="PANTHER" id="PTHR14614">
    <property type="entry name" value="HEPATOCELLULAR CARCINOMA-ASSOCIATED ANTIGEN"/>
    <property type="match status" value="1"/>
</dbReference>
<dbReference type="Gene3D" id="3.40.50.150">
    <property type="entry name" value="Vaccinia Virus protein VP39"/>
    <property type="match status" value="1"/>
</dbReference>
<evidence type="ECO:0000256" key="2">
    <source>
        <dbReference type="ARBA" id="ARBA00004496"/>
    </source>
</evidence>
<dbReference type="GeneID" id="19888808"/>
<dbReference type="STRING" id="655819.J4W514"/>
<dbReference type="PANTHER" id="PTHR14614:SF39">
    <property type="entry name" value="HISTIDINE PROTEIN METHYLTRANSFERASE 1 HOMOLOG"/>
    <property type="match status" value="1"/>
</dbReference>
<comment type="subcellular location">
    <subcellularLocation>
        <location evidence="2">Cytoplasm</location>
    </subcellularLocation>
    <subcellularLocation>
        <location evidence="1">Nucleus</location>
    </subcellularLocation>
</comment>
<proteinExistence type="inferred from homology"/>
<name>J4W514_BEAB2</name>
<evidence type="ECO:0000256" key="9">
    <source>
        <dbReference type="ARBA" id="ARBA00038126"/>
    </source>
</evidence>
<dbReference type="OrthoDB" id="1723750at2759"/>
<evidence type="ECO:0000313" key="11">
    <source>
        <dbReference type="EMBL" id="EJP65465.1"/>
    </source>
</evidence>
<evidence type="ECO:0000256" key="7">
    <source>
        <dbReference type="ARBA" id="ARBA00022691"/>
    </source>
</evidence>
<keyword evidence="12" id="KW-1185">Reference proteome</keyword>
<dbReference type="AlphaFoldDB" id="J4W514"/>
<dbReference type="RefSeq" id="XP_008599115.1">
    <property type="nucleotide sequence ID" value="XM_008600893.1"/>
</dbReference>
<dbReference type="EMBL" id="JH725164">
    <property type="protein sequence ID" value="EJP65465.1"/>
    <property type="molecule type" value="Genomic_DNA"/>
</dbReference>
<evidence type="ECO:0000313" key="12">
    <source>
        <dbReference type="Proteomes" id="UP000002762"/>
    </source>
</evidence>
<dbReference type="InterPro" id="IPR029063">
    <property type="entry name" value="SAM-dependent_MTases_sf"/>
</dbReference>
<dbReference type="GO" id="GO:0005634">
    <property type="term" value="C:nucleus"/>
    <property type="evidence" value="ECO:0007669"/>
    <property type="project" value="UniProtKB-SubCell"/>
</dbReference>
<reference evidence="11 12" key="1">
    <citation type="journal article" date="2012" name="Sci. Rep.">
        <title>Genomic perspectives on the evolution of fungal entomopathogenicity in Beauveria bassiana.</title>
        <authorList>
            <person name="Xiao G."/>
            <person name="Ying S.H."/>
            <person name="Zheng P."/>
            <person name="Wang Z.L."/>
            <person name="Zhang S."/>
            <person name="Xie X.Q."/>
            <person name="Shang Y."/>
            <person name="St Leger R.J."/>
            <person name="Zhao G.P."/>
            <person name="Wang C."/>
            <person name="Feng M.G."/>
        </authorList>
    </citation>
    <scope>NUCLEOTIDE SEQUENCE [LARGE SCALE GENOMIC DNA]</scope>
    <source>
        <strain evidence="11 12">ARSEF 2860</strain>
    </source>
</reference>
<evidence type="ECO:0000256" key="3">
    <source>
        <dbReference type="ARBA" id="ARBA00012533"/>
    </source>
</evidence>